<evidence type="ECO:0000313" key="6">
    <source>
        <dbReference type="Proteomes" id="UP001595710"/>
    </source>
</evidence>
<reference evidence="6" key="1">
    <citation type="journal article" date="2019" name="Int. J. Syst. Evol. Microbiol.">
        <title>The Global Catalogue of Microorganisms (GCM) 10K type strain sequencing project: providing services to taxonomists for standard genome sequencing and annotation.</title>
        <authorList>
            <consortium name="The Broad Institute Genomics Platform"/>
            <consortium name="The Broad Institute Genome Sequencing Center for Infectious Disease"/>
            <person name="Wu L."/>
            <person name="Ma J."/>
        </authorList>
    </citation>
    <scope>NUCLEOTIDE SEQUENCE [LARGE SCALE GENOMIC DNA]</scope>
    <source>
        <strain evidence="6">CECT 8288</strain>
    </source>
</reference>
<sequence>MSMQNSDQGAYIRRIVDTEINLVSFSLAQPVIMQTIVNKKNEIIMTNLLLSSRLKAVNERIIASAGASGRPIHEVRLLAVSKTKPLEQLEQAYQAGQRHFAENYAQEAVEKRTSWPHSGCEWHFIGPLQSNKTRAIAEHYDWVHTVDRFKIAKRLNDQRPSKRAPLKVLIQVNISNDPAKSGVLTEEVYALAKQLLTLPALEFKGLMTITAANLSKDDLKAQFLQLKSLRDTLIQDFSSCTELSMGMSADFELAIECGATMVRVGSEIFGARPTTTE</sequence>
<comment type="function">
    <text evidence="2">Pyridoxal 5'-phosphate (PLP)-binding protein, which is involved in PLP homeostasis.</text>
</comment>
<organism evidence="5 6">
    <name type="scientific">Reinekea marina</name>
    <dbReference type="NCBI Taxonomy" id="1310421"/>
    <lineage>
        <taxon>Bacteria</taxon>
        <taxon>Pseudomonadati</taxon>
        <taxon>Pseudomonadota</taxon>
        <taxon>Gammaproteobacteria</taxon>
        <taxon>Oceanospirillales</taxon>
        <taxon>Saccharospirillaceae</taxon>
        <taxon>Reinekea</taxon>
    </lineage>
</organism>
<gene>
    <name evidence="5" type="ORF">ACFOND_09310</name>
</gene>
<dbReference type="InterPro" id="IPR001608">
    <property type="entry name" value="Ala_racemase_N"/>
</dbReference>
<dbReference type="PANTHER" id="PTHR10146:SF14">
    <property type="entry name" value="PYRIDOXAL PHOSPHATE HOMEOSTASIS PROTEIN"/>
    <property type="match status" value="1"/>
</dbReference>
<dbReference type="SUPFAM" id="SSF51419">
    <property type="entry name" value="PLP-binding barrel"/>
    <property type="match status" value="1"/>
</dbReference>
<accession>A0ABV7WR86</accession>
<dbReference type="NCBIfam" id="TIGR00044">
    <property type="entry name" value="YggS family pyridoxal phosphate-dependent enzyme"/>
    <property type="match status" value="1"/>
</dbReference>
<evidence type="ECO:0000256" key="1">
    <source>
        <dbReference type="ARBA" id="ARBA00022898"/>
    </source>
</evidence>
<protein>
    <recommendedName>
        <fullName evidence="2">Pyridoxal phosphate homeostasis protein</fullName>
        <shortName evidence="2">PLP homeostasis protein</shortName>
    </recommendedName>
</protein>
<dbReference type="InterPro" id="IPR011078">
    <property type="entry name" value="PyrdxlP_homeostasis"/>
</dbReference>
<keyword evidence="6" id="KW-1185">Reference proteome</keyword>
<proteinExistence type="inferred from homology"/>
<comment type="caution">
    <text evidence="5">The sequence shown here is derived from an EMBL/GenBank/DDBJ whole genome shotgun (WGS) entry which is preliminary data.</text>
</comment>
<dbReference type="PROSITE" id="PS01211">
    <property type="entry name" value="UPF0001"/>
    <property type="match status" value="1"/>
</dbReference>
<evidence type="ECO:0000256" key="3">
    <source>
        <dbReference type="RuleBase" id="RU004514"/>
    </source>
</evidence>
<name>A0ABV7WR86_9GAMM</name>
<dbReference type="Proteomes" id="UP001595710">
    <property type="component" value="Unassembled WGS sequence"/>
</dbReference>
<dbReference type="EMBL" id="JBHRYN010000011">
    <property type="protein sequence ID" value="MFC3701835.1"/>
    <property type="molecule type" value="Genomic_DNA"/>
</dbReference>
<dbReference type="CDD" id="cd06824">
    <property type="entry name" value="PLPDE_III_Yggs_like"/>
    <property type="match status" value="1"/>
</dbReference>
<evidence type="ECO:0000256" key="2">
    <source>
        <dbReference type="HAMAP-Rule" id="MF_02087"/>
    </source>
</evidence>
<feature type="domain" description="Alanine racemase N-terminal" evidence="4">
    <location>
        <begin position="74"/>
        <end position="273"/>
    </location>
</feature>
<dbReference type="Gene3D" id="3.20.20.10">
    <property type="entry name" value="Alanine racemase"/>
    <property type="match status" value="1"/>
</dbReference>
<dbReference type="Pfam" id="PF01168">
    <property type="entry name" value="Ala_racemase_N"/>
    <property type="match status" value="1"/>
</dbReference>
<evidence type="ECO:0000259" key="4">
    <source>
        <dbReference type="Pfam" id="PF01168"/>
    </source>
</evidence>
<dbReference type="InterPro" id="IPR029066">
    <property type="entry name" value="PLP-binding_barrel"/>
</dbReference>
<feature type="modified residue" description="N6-(pyridoxal phosphate)lysine" evidence="2">
    <location>
        <position position="82"/>
    </location>
</feature>
<dbReference type="HAMAP" id="MF_02087">
    <property type="entry name" value="PLP_homeostasis"/>
    <property type="match status" value="1"/>
</dbReference>
<dbReference type="PANTHER" id="PTHR10146">
    <property type="entry name" value="PROLINE SYNTHETASE CO-TRANSCRIBED BACTERIAL HOMOLOG PROTEIN"/>
    <property type="match status" value="1"/>
</dbReference>
<keyword evidence="1 2" id="KW-0663">Pyridoxal phosphate</keyword>
<evidence type="ECO:0000313" key="5">
    <source>
        <dbReference type="EMBL" id="MFC3701835.1"/>
    </source>
</evidence>
<dbReference type="PIRSF" id="PIRSF004848">
    <property type="entry name" value="YBL036c_PLPDEIII"/>
    <property type="match status" value="1"/>
</dbReference>
<comment type="similarity">
    <text evidence="2 3">Belongs to the pyridoxal phosphate-binding protein YggS/PROSC family.</text>
</comment>